<accession>A0ABY5RL55</accession>
<protein>
    <submittedName>
        <fullName evidence="2">Uncharacterized protein</fullName>
    </submittedName>
</protein>
<evidence type="ECO:0000313" key="3">
    <source>
        <dbReference type="Proteomes" id="UP001017257"/>
    </source>
</evidence>
<keyword evidence="1" id="KW-0472">Membrane</keyword>
<evidence type="ECO:0000256" key="1">
    <source>
        <dbReference type="SAM" id="Phobius"/>
    </source>
</evidence>
<name>A0ABY5RL55_9HYPH</name>
<dbReference type="RefSeq" id="WP_259060071.1">
    <property type="nucleotide sequence ID" value="NZ_CP102845.1"/>
</dbReference>
<reference evidence="2" key="1">
    <citation type="submission" date="2022-08" db="EMBL/GenBank/DDBJ databases">
        <title>Microvirga terrae sp. nov., isolated from soil.</title>
        <authorList>
            <person name="Kim K.H."/>
            <person name="Seo Y.L."/>
            <person name="Kim J.M."/>
            <person name="Lee J.K."/>
            <person name="Han D.M."/>
            <person name="Jeon C.O."/>
        </authorList>
    </citation>
    <scope>NUCLEOTIDE SEQUENCE</scope>
    <source>
        <strain evidence="2">R24</strain>
    </source>
</reference>
<dbReference type="EMBL" id="CP102845">
    <property type="protein sequence ID" value="UVF17958.1"/>
    <property type="molecule type" value="Genomic_DNA"/>
</dbReference>
<keyword evidence="1" id="KW-1133">Transmembrane helix</keyword>
<feature type="transmembrane region" description="Helical" evidence="1">
    <location>
        <begin position="7"/>
        <end position="28"/>
    </location>
</feature>
<feature type="transmembrane region" description="Helical" evidence="1">
    <location>
        <begin position="40"/>
        <end position="62"/>
    </location>
</feature>
<gene>
    <name evidence="2" type="ORF">HPT29_015690</name>
</gene>
<organism evidence="2 3">
    <name type="scientific">Microvirga terrae</name>
    <dbReference type="NCBI Taxonomy" id="2740529"/>
    <lineage>
        <taxon>Bacteria</taxon>
        <taxon>Pseudomonadati</taxon>
        <taxon>Pseudomonadota</taxon>
        <taxon>Alphaproteobacteria</taxon>
        <taxon>Hyphomicrobiales</taxon>
        <taxon>Methylobacteriaceae</taxon>
        <taxon>Microvirga</taxon>
    </lineage>
</organism>
<keyword evidence="1" id="KW-0812">Transmembrane</keyword>
<sequence>MLRAWNTPGLASVGAFLGIGLATVHHLHHVILDNLPEQSAVVHIFGELFAAMIVGAMVLAAISEVRNRLVRPEG</sequence>
<evidence type="ECO:0000313" key="2">
    <source>
        <dbReference type="EMBL" id="UVF17958.1"/>
    </source>
</evidence>
<dbReference type="Proteomes" id="UP001017257">
    <property type="component" value="Chromosome"/>
</dbReference>
<proteinExistence type="predicted"/>
<keyword evidence="3" id="KW-1185">Reference proteome</keyword>